<dbReference type="InterPro" id="IPR006485">
    <property type="entry name" value="Phage-like_holin"/>
</dbReference>
<dbReference type="RefSeq" id="WP_053436328.1">
    <property type="nucleotide sequence ID" value="NZ_LGUF01000007.1"/>
</dbReference>
<dbReference type="AlphaFoldDB" id="A0A0M0GHP2"/>
<protein>
    <submittedName>
        <fullName evidence="2">Holin</fullName>
    </submittedName>
</protein>
<evidence type="ECO:0000256" key="1">
    <source>
        <dbReference type="SAM" id="Phobius"/>
    </source>
</evidence>
<feature type="transmembrane region" description="Helical" evidence="1">
    <location>
        <begin position="43"/>
        <end position="67"/>
    </location>
</feature>
<dbReference type="Pfam" id="PF04531">
    <property type="entry name" value="Phage_holin_1"/>
    <property type="match status" value="1"/>
</dbReference>
<keyword evidence="1" id="KW-0472">Membrane</keyword>
<gene>
    <name evidence="2" type="ORF">AF332_20540</name>
</gene>
<sequence>MINWKVRFKNPVFLAQLFLAFFVPLLGYYGLTAQDLTTWGSVFNLLGGAFSNPYVLLLIIVSVWNALNDPTTRGIEDSQQAKRYQWPK</sequence>
<keyword evidence="1" id="KW-1133">Transmembrane helix</keyword>
<evidence type="ECO:0000313" key="3">
    <source>
        <dbReference type="Proteomes" id="UP000037109"/>
    </source>
</evidence>
<name>A0A0M0GHP2_SPOGL</name>
<dbReference type="Proteomes" id="UP000037109">
    <property type="component" value="Unassembled WGS sequence"/>
</dbReference>
<accession>A0A0M0GHP2</accession>
<dbReference type="EMBL" id="LGUF01000007">
    <property type="protein sequence ID" value="KON88941.1"/>
    <property type="molecule type" value="Genomic_DNA"/>
</dbReference>
<organism evidence="2 3">
    <name type="scientific">Sporosarcina globispora</name>
    <name type="common">Bacillus globisporus</name>
    <dbReference type="NCBI Taxonomy" id="1459"/>
    <lineage>
        <taxon>Bacteria</taxon>
        <taxon>Bacillati</taxon>
        <taxon>Bacillota</taxon>
        <taxon>Bacilli</taxon>
        <taxon>Bacillales</taxon>
        <taxon>Caryophanaceae</taxon>
        <taxon>Sporosarcina</taxon>
    </lineage>
</organism>
<comment type="caution">
    <text evidence="2">The sequence shown here is derived from an EMBL/GenBank/DDBJ whole genome shotgun (WGS) entry which is preliminary data.</text>
</comment>
<dbReference type="NCBIfam" id="TIGR01598">
    <property type="entry name" value="holin_phiLC3"/>
    <property type="match status" value="1"/>
</dbReference>
<dbReference type="OrthoDB" id="3176072at2"/>
<reference evidence="3" key="1">
    <citation type="submission" date="2015-07" db="EMBL/GenBank/DDBJ databases">
        <title>Fjat-10036 dsm4.</title>
        <authorList>
            <person name="Liu B."/>
            <person name="Wang J."/>
            <person name="Zhu Y."/>
            <person name="Liu G."/>
            <person name="Chen Q."/>
            <person name="Chen Z."/>
            <person name="Lan J."/>
            <person name="Che J."/>
            <person name="Ge C."/>
            <person name="Shi H."/>
            <person name="Pan Z."/>
            <person name="Liu X."/>
        </authorList>
    </citation>
    <scope>NUCLEOTIDE SEQUENCE [LARGE SCALE GENOMIC DNA]</scope>
    <source>
        <strain evidence="3">DSM 4</strain>
    </source>
</reference>
<keyword evidence="3" id="KW-1185">Reference proteome</keyword>
<keyword evidence="1" id="KW-0812">Transmembrane</keyword>
<proteinExistence type="predicted"/>
<evidence type="ECO:0000313" key="2">
    <source>
        <dbReference type="EMBL" id="KON88941.1"/>
    </source>
</evidence>
<dbReference type="PATRIC" id="fig|1459.3.peg.4532"/>
<feature type="transmembrane region" description="Helical" evidence="1">
    <location>
        <begin position="12"/>
        <end position="31"/>
    </location>
</feature>